<gene>
    <name evidence="8" type="primary">Cenpo</name>
    <name evidence="8" type="ORF">HYPCIN_R13277</name>
</gene>
<keyword evidence="5" id="KW-0158">Chromosome</keyword>
<dbReference type="OrthoDB" id="10050372at2759"/>
<evidence type="ECO:0000256" key="7">
    <source>
        <dbReference type="ARBA" id="ARBA00023328"/>
    </source>
</evidence>
<keyword evidence="6" id="KW-0539">Nucleus</keyword>
<evidence type="ECO:0000256" key="1">
    <source>
        <dbReference type="ARBA" id="ARBA00004123"/>
    </source>
</evidence>
<dbReference type="GO" id="GO:0005634">
    <property type="term" value="C:nucleus"/>
    <property type="evidence" value="ECO:0007669"/>
    <property type="project" value="UniProtKB-SubCell"/>
</dbReference>
<dbReference type="Pfam" id="PF09496">
    <property type="entry name" value="CENP-O"/>
    <property type="match status" value="1"/>
</dbReference>
<protein>
    <recommendedName>
        <fullName evidence="4">Centromere protein O</fullName>
    </recommendedName>
</protein>
<proteinExistence type="inferred from homology"/>
<organism evidence="8 9">
    <name type="scientific">Hypocryptadius cinnamomeus</name>
    <dbReference type="NCBI Taxonomy" id="589841"/>
    <lineage>
        <taxon>Eukaryota</taxon>
        <taxon>Metazoa</taxon>
        <taxon>Chordata</taxon>
        <taxon>Craniata</taxon>
        <taxon>Vertebrata</taxon>
        <taxon>Euteleostomi</taxon>
        <taxon>Archelosauria</taxon>
        <taxon>Archosauria</taxon>
        <taxon>Dinosauria</taxon>
        <taxon>Saurischia</taxon>
        <taxon>Theropoda</taxon>
        <taxon>Coelurosauria</taxon>
        <taxon>Aves</taxon>
        <taxon>Neognathae</taxon>
        <taxon>Neoaves</taxon>
        <taxon>Telluraves</taxon>
        <taxon>Australaves</taxon>
        <taxon>Passeriformes</taxon>
        <taxon>Sylvioidea</taxon>
        <taxon>Zosteropidae</taxon>
        <taxon>Hypocryptadius</taxon>
    </lineage>
</organism>
<evidence type="ECO:0000313" key="9">
    <source>
        <dbReference type="Proteomes" id="UP000574191"/>
    </source>
</evidence>
<keyword evidence="7" id="KW-0137">Centromere</keyword>
<evidence type="ECO:0000256" key="5">
    <source>
        <dbReference type="ARBA" id="ARBA00022454"/>
    </source>
</evidence>
<reference evidence="8 9" key="1">
    <citation type="submission" date="2019-09" db="EMBL/GenBank/DDBJ databases">
        <title>Bird 10,000 Genomes (B10K) Project - Family phase.</title>
        <authorList>
            <person name="Zhang G."/>
        </authorList>
    </citation>
    <scope>NUCLEOTIDE SEQUENCE [LARGE SCALE GENOMIC DNA]</scope>
    <source>
        <strain evidence="8">B10K-DU-002-83</strain>
    </source>
</reference>
<dbReference type="PANTHER" id="PTHR14582:SF1">
    <property type="entry name" value="CENTROMERE PROTEIN O"/>
    <property type="match status" value="1"/>
</dbReference>
<sequence>EFRELRIRRHSIPPFIPLESLAQKFLPQNLQQFLGILCQLLNAFVARRHQLRLLQVGFP</sequence>
<dbReference type="EMBL" id="VYZP01082826">
    <property type="protein sequence ID" value="NXR96699.1"/>
    <property type="molecule type" value="Genomic_DNA"/>
</dbReference>
<evidence type="ECO:0000256" key="4">
    <source>
        <dbReference type="ARBA" id="ARBA00016395"/>
    </source>
</evidence>
<dbReference type="InterPro" id="IPR018464">
    <property type="entry name" value="CENP-O"/>
</dbReference>
<name>A0A7L2QIG9_9PASS</name>
<accession>A0A7L2QIG9</accession>
<evidence type="ECO:0000256" key="2">
    <source>
        <dbReference type="ARBA" id="ARBA00004584"/>
    </source>
</evidence>
<dbReference type="GO" id="GO:0031511">
    <property type="term" value="C:Mis6-Sim4 complex"/>
    <property type="evidence" value="ECO:0007669"/>
    <property type="project" value="TreeGrafter"/>
</dbReference>
<feature type="non-terminal residue" evidence="8">
    <location>
        <position position="59"/>
    </location>
</feature>
<keyword evidence="9" id="KW-1185">Reference proteome</keyword>
<dbReference type="PANTHER" id="PTHR14582">
    <property type="entry name" value="INNER KINETOCHORE SUBUNIT MAL2"/>
    <property type="match status" value="1"/>
</dbReference>
<comment type="similarity">
    <text evidence="3">Belongs to the CENP-O/MCM21 family.</text>
</comment>
<evidence type="ECO:0000313" key="8">
    <source>
        <dbReference type="EMBL" id="NXR96699.1"/>
    </source>
</evidence>
<evidence type="ECO:0000256" key="6">
    <source>
        <dbReference type="ARBA" id="ARBA00023242"/>
    </source>
</evidence>
<evidence type="ECO:0000256" key="3">
    <source>
        <dbReference type="ARBA" id="ARBA00007321"/>
    </source>
</evidence>
<dbReference type="AlphaFoldDB" id="A0A7L2QIG9"/>
<feature type="non-terminal residue" evidence="8">
    <location>
        <position position="1"/>
    </location>
</feature>
<comment type="caution">
    <text evidence="8">The sequence shown here is derived from an EMBL/GenBank/DDBJ whole genome shotgun (WGS) entry which is preliminary data.</text>
</comment>
<dbReference type="Proteomes" id="UP000574191">
    <property type="component" value="Unassembled WGS sequence"/>
</dbReference>
<comment type="subcellular location">
    <subcellularLocation>
        <location evidence="2">Chromosome</location>
        <location evidence="2">Centromere</location>
    </subcellularLocation>
    <subcellularLocation>
        <location evidence="1">Nucleus</location>
    </subcellularLocation>
</comment>